<accession>A0ACB7EHI0</accession>
<proteinExistence type="predicted"/>
<sequence>MCVNFTGKQHEEEVEEKVEEEVEEKVEEEEEEEEEEGEEEEEEEEPCTLCTGSRRLVPSEETIEEERTGSVYRMENDAHDS</sequence>
<comment type="caution">
    <text evidence="1">The sequence shown here is derived from an EMBL/GenBank/DDBJ whole genome shotgun (WGS) entry which is preliminary data.</text>
</comment>
<name>A0ACB7EHI0_NIBAL</name>
<organism evidence="1 2">
    <name type="scientific">Nibea albiflora</name>
    <name type="common">Yellow drum</name>
    <name type="synonym">Corvina albiflora</name>
    <dbReference type="NCBI Taxonomy" id="240163"/>
    <lineage>
        <taxon>Eukaryota</taxon>
        <taxon>Metazoa</taxon>
        <taxon>Chordata</taxon>
        <taxon>Craniata</taxon>
        <taxon>Vertebrata</taxon>
        <taxon>Euteleostomi</taxon>
        <taxon>Actinopterygii</taxon>
        <taxon>Neopterygii</taxon>
        <taxon>Teleostei</taxon>
        <taxon>Neoteleostei</taxon>
        <taxon>Acanthomorphata</taxon>
        <taxon>Eupercaria</taxon>
        <taxon>Sciaenidae</taxon>
        <taxon>Nibea</taxon>
    </lineage>
</organism>
<protein>
    <submittedName>
        <fullName evidence="1">Uncharacterized protein</fullName>
    </submittedName>
</protein>
<gene>
    <name evidence="1" type="ORF">GBF38_002675</name>
</gene>
<evidence type="ECO:0000313" key="2">
    <source>
        <dbReference type="Proteomes" id="UP000805704"/>
    </source>
</evidence>
<reference evidence="1" key="1">
    <citation type="submission" date="2020-04" db="EMBL/GenBank/DDBJ databases">
        <title>A chromosome-scale assembly and high-density genetic map of the yellow drum (Nibea albiflora) genome.</title>
        <authorList>
            <person name="Xu D."/>
            <person name="Zhang W."/>
            <person name="Chen R."/>
            <person name="Tan P."/>
            <person name="Wang L."/>
            <person name="Song H."/>
            <person name="Tian L."/>
            <person name="Zhu Q."/>
            <person name="Wang B."/>
        </authorList>
    </citation>
    <scope>NUCLEOTIDE SEQUENCE</scope>
    <source>
        <strain evidence="1">ZJHYS-2018</strain>
    </source>
</reference>
<dbReference type="Proteomes" id="UP000805704">
    <property type="component" value="Chromosome 6"/>
</dbReference>
<evidence type="ECO:0000313" key="1">
    <source>
        <dbReference type="EMBL" id="KAG8001688.1"/>
    </source>
</evidence>
<dbReference type="EMBL" id="CM024794">
    <property type="protein sequence ID" value="KAG8001688.1"/>
    <property type="molecule type" value="Genomic_DNA"/>
</dbReference>
<keyword evidence="2" id="KW-1185">Reference proteome</keyword>